<evidence type="ECO:0000313" key="2">
    <source>
        <dbReference type="Proteomes" id="UP000799291"/>
    </source>
</evidence>
<evidence type="ECO:0000313" key="1">
    <source>
        <dbReference type="EMBL" id="KAF2681228.1"/>
    </source>
</evidence>
<keyword evidence="2" id="KW-1185">Reference proteome</keyword>
<protein>
    <submittedName>
        <fullName evidence="1">Uncharacterized protein</fullName>
    </submittedName>
</protein>
<dbReference type="Proteomes" id="UP000799291">
    <property type="component" value="Unassembled WGS sequence"/>
</dbReference>
<sequence length="222" mass="24942">MPSTVSITISSRPTMRDQNNGECQIIHFVLTTTLYIVDALRIKLVNLGIGKLTAPNKQEPEDRDEVINTQRRTIGHLNVAADNSNHIVDLQQQTIAFLRKMDPGYLPLQHVSAVRPHPNWPSTHRLVALPSRPSRSYASRPYPSAYEVLRASSSNRNRTVAPGSPAHSEMYSVSVQFHHEQESDPNASRSSDNLLTISFAPRQMDLEPEDVFWSSESAYDRA</sequence>
<proteinExistence type="predicted"/>
<dbReference type="EMBL" id="MU005592">
    <property type="protein sequence ID" value="KAF2681228.1"/>
    <property type="molecule type" value="Genomic_DNA"/>
</dbReference>
<reference evidence="1" key="1">
    <citation type="journal article" date="2020" name="Stud. Mycol.">
        <title>101 Dothideomycetes genomes: a test case for predicting lifestyles and emergence of pathogens.</title>
        <authorList>
            <person name="Haridas S."/>
            <person name="Albert R."/>
            <person name="Binder M."/>
            <person name="Bloem J."/>
            <person name="Labutti K."/>
            <person name="Salamov A."/>
            <person name="Andreopoulos B."/>
            <person name="Baker S."/>
            <person name="Barry K."/>
            <person name="Bills G."/>
            <person name="Bluhm B."/>
            <person name="Cannon C."/>
            <person name="Castanera R."/>
            <person name="Culley D."/>
            <person name="Daum C."/>
            <person name="Ezra D."/>
            <person name="Gonzalez J."/>
            <person name="Henrissat B."/>
            <person name="Kuo A."/>
            <person name="Liang C."/>
            <person name="Lipzen A."/>
            <person name="Lutzoni F."/>
            <person name="Magnuson J."/>
            <person name="Mondo S."/>
            <person name="Nolan M."/>
            <person name="Ohm R."/>
            <person name="Pangilinan J."/>
            <person name="Park H.-J."/>
            <person name="Ramirez L."/>
            <person name="Alfaro M."/>
            <person name="Sun H."/>
            <person name="Tritt A."/>
            <person name="Yoshinaga Y."/>
            <person name="Zwiers L.-H."/>
            <person name="Turgeon B."/>
            <person name="Goodwin S."/>
            <person name="Spatafora J."/>
            <person name="Crous P."/>
            <person name="Grigoriev I."/>
        </authorList>
    </citation>
    <scope>NUCLEOTIDE SEQUENCE</scope>
    <source>
        <strain evidence="1">CBS 122367</strain>
    </source>
</reference>
<dbReference type="AlphaFoldDB" id="A0A6G1IT00"/>
<organism evidence="1 2">
    <name type="scientific">Lentithecium fluviatile CBS 122367</name>
    <dbReference type="NCBI Taxonomy" id="1168545"/>
    <lineage>
        <taxon>Eukaryota</taxon>
        <taxon>Fungi</taxon>
        <taxon>Dikarya</taxon>
        <taxon>Ascomycota</taxon>
        <taxon>Pezizomycotina</taxon>
        <taxon>Dothideomycetes</taxon>
        <taxon>Pleosporomycetidae</taxon>
        <taxon>Pleosporales</taxon>
        <taxon>Massarineae</taxon>
        <taxon>Lentitheciaceae</taxon>
        <taxon>Lentithecium</taxon>
    </lineage>
</organism>
<accession>A0A6G1IT00</accession>
<gene>
    <name evidence="1" type="ORF">K458DRAFT_406590</name>
</gene>
<name>A0A6G1IT00_9PLEO</name>